<evidence type="ECO:0000313" key="2">
    <source>
        <dbReference type="EMBL" id="KAF7492626.1"/>
    </source>
</evidence>
<reference evidence="3 6" key="1">
    <citation type="journal article" date="2015" name="Parasit. Vectors">
        <title>Draft genome of the scabies mite.</title>
        <authorList>
            <person name="Rider S.D.Jr."/>
            <person name="Morgan M.S."/>
            <person name="Arlian L.G."/>
        </authorList>
    </citation>
    <scope>NUCLEOTIDE SEQUENCE [LARGE SCALE GENOMIC DNA]</scope>
    <source>
        <strain evidence="3">Arlian Lab</strain>
    </source>
</reference>
<feature type="signal peptide" evidence="1">
    <location>
        <begin position="1"/>
        <end position="17"/>
    </location>
</feature>
<reference evidence="5" key="2">
    <citation type="journal article" date="2020" name="PLoS Negl. Trop. Dis.">
        <title>High-quality nuclear genome for Sarcoptes scabiei-A critical resource for a neglected parasite.</title>
        <authorList>
            <person name="Korhonen P.K."/>
            <person name="Gasser R.B."/>
            <person name="Ma G."/>
            <person name="Wang T."/>
            <person name="Stroehlein A.J."/>
            <person name="Young N.D."/>
            <person name="Ang C.S."/>
            <person name="Fernando D.D."/>
            <person name="Lu H.C."/>
            <person name="Taylor S."/>
            <person name="Reynolds S.L."/>
            <person name="Mofiz E."/>
            <person name="Najaraj S.H."/>
            <person name="Gowda H."/>
            <person name="Madugundu A."/>
            <person name="Renuse S."/>
            <person name="Holt D."/>
            <person name="Pandey A."/>
            <person name="Papenfuss A.T."/>
            <person name="Fischer K."/>
        </authorList>
    </citation>
    <scope>NUCLEOTIDE SEQUENCE [LARGE SCALE GENOMIC DNA]</scope>
</reference>
<protein>
    <submittedName>
        <fullName evidence="3 4">DFP2-like protein 7</fullName>
    </submittedName>
</protein>
<evidence type="ECO:0000313" key="3">
    <source>
        <dbReference type="EMBL" id="KPM03802.1"/>
    </source>
</evidence>
<dbReference type="AlphaFoldDB" id="A0A131ZY69"/>
<dbReference type="EMBL" id="WVUK01000056">
    <property type="protein sequence ID" value="KAF7492626.1"/>
    <property type="molecule type" value="Genomic_DNA"/>
</dbReference>
<dbReference type="EnsemblMetazoa" id="SSS_4850s_mrna">
    <property type="protein sequence ID" value="KAF7492626.1"/>
    <property type="gene ID" value="SSS_4850"/>
</dbReference>
<name>A0A131ZY69_SARSC</name>
<evidence type="ECO:0000313" key="4">
    <source>
        <dbReference type="EnsemblMetazoa" id="KAF7492626.1"/>
    </source>
</evidence>
<dbReference type="Proteomes" id="UP000616769">
    <property type="component" value="Unassembled WGS sequence"/>
</dbReference>
<reference evidence="2" key="3">
    <citation type="submission" date="2020-01" db="EMBL/GenBank/DDBJ databases">
        <authorList>
            <person name="Korhonen P.K.K."/>
            <person name="Guangxu M.G."/>
            <person name="Wang T.W."/>
            <person name="Stroehlein A.J.S."/>
            <person name="Young N.D."/>
            <person name="Ang C.-S.A."/>
            <person name="Fernando D.W.F."/>
            <person name="Lu H.L."/>
            <person name="Taylor S.T."/>
            <person name="Ehtesham M.E.M."/>
            <person name="Najaraj S.H.N."/>
            <person name="Harsha G.H.G."/>
            <person name="Madugundu A.M."/>
            <person name="Renuse S.R."/>
            <person name="Holt D.H."/>
            <person name="Pandey A.P."/>
            <person name="Papenfuss A.P."/>
            <person name="Gasser R.B.G."/>
            <person name="Fischer K.F."/>
        </authorList>
    </citation>
    <scope>NUCLEOTIDE SEQUENCE</scope>
    <source>
        <strain evidence="2">SSS_KF_BRIS2020</strain>
    </source>
</reference>
<proteinExistence type="predicted"/>
<accession>A0A131ZY69</accession>
<keyword evidence="5" id="KW-1185">Reference proteome</keyword>
<reference evidence="4" key="4">
    <citation type="submission" date="2022-06" db="UniProtKB">
        <authorList>
            <consortium name="EnsemblMetazoa"/>
        </authorList>
    </citation>
    <scope>IDENTIFICATION</scope>
</reference>
<dbReference type="Proteomes" id="UP000070412">
    <property type="component" value="Unassembled WGS sequence"/>
</dbReference>
<keyword evidence="1" id="KW-0732">Signal</keyword>
<dbReference type="OMA" id="RFNSHST"/>
<dbReference type="OrthoDB" id="6500242at2759"/>
<dbReference type="EMBL" id="JXLN01006227">
    <property type="protein sequence ID" value="KPM03802.1"/>
    <property type="molecule type" value="Genomic_DNA"/>
</dbReference>
<sequence length="174" mass="18667">MLFYVAPLFFFIGACSASYGSGHASASYGGHGVDAAVHSKHSVSTIPVSSSRAVGRSPVVDINSGPLPLTLRFNSHSTRINAIQKHISHAGQVQKQNAVDEPDLLIQNIRKPVIQEVREVISPFRQYTQEVRPVQEQIETLIARGQDGGVLGGGGGAGGKYGQTKYPTETIEHY</sequence>
<feature type="chain" id="PRO_5010784369" evidence="1">
    <location>
        <begin position="18"/>
        <end position="174"/>
    </location>
</feature>
<evidence type="ECO:0000256" key="1">
    <source>
        <dbReference type="SAM" id="SignalP"/>
    </source>
</evidence>
<organism evidence="3 6">
    <name type="scientific">Sarcoptes scabiei</name>
    <name type="common">Itch mite</name>
    <name type="synonym">Acarus scabiei</name>
    <dbReference type="NCBI Taxonomy" id="52283"/>
    <lineage>
        <taxon>Eukaryota</taxon>
        <taxon>Metazoa</taxon>
        <taxon>Ecdysozoa</taxon>
        <taxon>Arthropoda</taxon>
        <taxon>Chelicerata</taxon>
        <taxon>Arachnida</taxon>
        <taxon>Acari</taxon>
        <taxon>Acariformes</taxon>
        <taxon>Sarcoptiformes</taxon>
        <taxon>Astigmata</taxon>
        <taxon>Psoroptidia</taxon>
        <taxon>Sarcoptoidea</taxon>
        <taxon>Sarcoptidae</taxon>
        <taxon>Sarcoptinae</taxon>
        <taxon>Sarcoptes</taxon>
    </lineage>
</organism>
<evidence type="ECO:0000313" key="5">
    <source>
        <dbReference type="Proteomes" id="UP000070412"/>
    </source>
</evidence>
<dbReference type="VEuPathDB" id="VectorBase:SSCA006612"/>
<gene>
    <name evidence="3" type="ORF">QR98_0022370</name>
    <name evidence="2" type="ORF">SSS_4850</name>
</gene>
<evidence type="ECO:0000313" key="6">
    <source>
        <dbReference type="Proteomes" id="UP000616769"/>
    </source>
</evidence>